<comment type="caution">
    <text evidence="2">The sequence shown here is derived from an EMBL/GenBank/DDBJ whole genome shotgun (WGS) entry which is preliminary data.</text>
</comment>
<sequence length="322" mass="36471">MRSRLTGEGFTEEELIDEQELCARWGLSKAALGQRVRRGDLPGPIRTHPKRWLRSEVDACLPQAHLVDDAVEDARRELAEPVPHDSQGRFTSRAPTSSKEAAQPAELARTEVCLLARELVGQAARLVIVQSASTPEDAADEEYLAETIRQVSTITEDLQNLAVAYLDKQGWDQAKIAQALDQSPKKVQRRLIASRRTPPRPRIEPKQLDHWLVRYREVRADSDWPEAESPSAELRRVGIHAELRQLNRQAEDLDADPRSPADELVRVHKRRVQLYVELIKSTKKSKNPAAYENLLKAMKNAKEAVREAQLDLRHARPSPEVD</sequence>
<reference evidence="2 3" key="1">
    <citation type="submission" date="2021-01" db="EMBL/GenBank/DDBJ databases">
        <title>Whole genome shotgun sequence of Microbispora amethystogenes NBRC 101907.</title>
        <authorList>
            <person name="Komaki H."/>
            <person name="Tamura T."/>
        </authorList>
    </citation>
    <scope>NUCLEOTIDE SEQUENCE [LARGE SCALE GENOMIC DNA]</scope>
    <source>
        <strain evidence="2 3">NBRC 101907</strain>
    </source>
</reference>
<evidence type="ECO:0000313" key="3">
    <source>
        <dbReference type="Proteomes" id="UP000651728"/>
    </source>
</evidence>
<protein>
    <submittedName>
        <fullName evidence="2">Uncharacterized protein</fullName>
    </submittedName>
</protein>
<dbReference type="RefSeq" id="WP_204289582.1">
    <property type="nucleotide sequence ID" value="NZ_BAABEJ010000007.1"/>
</dbReference>
<feature type="region of interest" description="Disordered" evidence="1">
    <location>
        <begin position="79"/>
        <end position="103"/>
    </location>
</feature>
<proteinExistence type="predicted"/>
<dbReference type="Proteomes" id="UP000651728">
    <property type="component" value="Unassembled WGS sequence"/>
</dbReference>
<organism evidence="2 3">
    <name type="scientific">Microbispora amethystogenes</name>
    <dbReference type="NCBI Taxonomy" id="1427754"/>
    <lineage>
        <taxon>Bacteria</taxon>
        <taxon>Bacillati</taxon>
        <taxon>Actinomycetota</taxon>
        <taxon>Actinomycetes</taxon>
        <taxon>Streptosporangiales</taxon>
        <taxon>Streptosporangiaceae</taxon>
        <taxon>Microbispora</taxon>
    </lineage>
</organism>
<dbReference type="EMBL" id="BOOB01000075">
    <property type="protein sequence ID" value="GIH36933.1"/>
    <property type="molecule type" value="Genomic_DNA"/>
</dbReference>
<feature type="compositionally biased region" description="Polar residues" evidence="1">
    <location>
        <begin position="88"/>
        <end position="100"/>
    </location>
</feature>
<evidence type="ECO:0000313" key="2">
    <source>
        <dbReference type="EMBL" id="GIH36933.1"/>
    </source>
</evidence>
<name>A0ABQ4FQC5_9ACTN</name>
<accession>A0ABQ4FQC5</accession>
<evidence type="ECO:0000256" key="1">
    <source>
        <dbReference type="SAM" id="MobiDB-lite"/>
    </source>
</evidence>
<keyword evidence="3" id="KW-1185">Reference proteome</keyword>
<gene>
    <name evidence="2" type="ORF">Mam01_70970</name>
</gene>